<evidence type="ECO:0000313" key="2">
    <source>
        <dbReference type="Proteomes" id="UP001139226"/>
    </source>
</evidence>
<dbReference type="EMBL" id="JAKVTV010000005">
    <property type="protein sequence ID" value="MCH4824295.1"/>
    <property type="molecule type" value="Genomic_DNA"/>
</dbReference>
<gene>
    <name evidence="1" type="ORF">ML462_14055</name>
</gene>
<name>A0A9X1V4U8_9FLAO</name>
<sequence length="401" mass="43245">MSFEGVTFNKGQGGLNRANASTDAVMALVVFSPEAANPEFNKAIKAIQASDLDDAGFDEAYDANNTILLRHHVEEFFAYAPEGTLYVIPTDQPTAADFFSTDEAKNLFRDQTDIKRIGFVYNANVVDLDLTAEINASQAFVDALAADHILVDGIYLEARGINAATAIDLRALSAGQVSAVIAQDPDIATIDAAYANYAAVGAVLGMRAIRQVNENLGSVDVVRKPLSSRGTVSFPLTRYTEERWLKAALSDGTIITSLTSADKKQLTAYGYIYAGNFQGFGGFYFNGEPTCIELASDYSSGENNGVWNKAARGIRTALIPKVRGWFKRNAETGALTATVIKNLETLAGKPLQDMMTTQEISDYEIVIPNGQNPNDQTPLIAKASVTLGAIIHEFEIDLSLN</sequence>
<dbReference type="Proteomes" id="UP001139226">
    <property type="component" value="Unassembled WGS sequence"/>
</dbReference>
<protein>
    <submittedName>
        <fullName evidence="1">DUF2586 family protein</fullName>
    </submittedName>
</protein>
<dbReference type="AlphaFoldDB" id="A0A9X1V4U8"/>
<organism evidence="1 2">
    <name type="scientific">Christiangramia lutea</name>
    <dbReference type="NCBI Taxonomy" id="1607951"/>
    <lineage>
        <taxon>Bacteria</taxon>
        <taxon>Pseudomonadati</taxon>
        <taxon>Bacteroidota</taxon>
        <taxon>Flavobacteriia</taxon>
        <taxon>Flavobacteriales</taxon>
        <taxon>Flavobacteriaceae</taxon>
        <taxon>Christiangramia</taxon>
    </lineage>
</organism>
<dbReference type="RefSeq" id="WP_240714463.1">
    <property type="nucleotide sequence ID" value="NZ_JAKVTV010000005.1"/>
</dbReference>
<dbReference type="InterPro" id="IPR019694">
    <property type="entry name" value="Phage_HP1_Orf23"/>
</dbReference>
<dbReference type="Pfam" id="PF10758">
    <property type="entry name" value="DUF2586"/>
    <property type="match status" value="1"/>
</dbReference>
<keyword evidence="2" id="KW-1185">Reference proteome</keyword>
<comment type="caution">
    <text evidence="1">The sequence shown here is derived from an EMBL/GenBank/DDBJ whole genome shotgun (WGS) entry which is preliminary data.</text>
</comment>
<accession>A0A9X1V4U8</accession>
<reference evidence="1" key="1">
    <citation type="submission" date="2022-03" db="EMBL/GenBank/DDBJ databases">
        <title>Gramella crocea sp. nov., isolated from activated sludge of a seafood processing plant.</title>
        <authorList>
            <person name="Zhang X."/>
        </authorList>
    </citation>
    <scope>NUCLEOTIDE SEQUENCE</scope>
    <source>
        <strain evidence="1">YJ019</strain>
    </source>
</reference>
<proteinExistence type="predicted"/>
<evidence type="ECO:0000313" key="1">
    <source>
        <dbReference type="EMBL" id="MCH4824295.1"/>
    </source>
</evidence>